<dbReference type="Gene3D" id="3.30.420.10">
    <property type="entry name" value="Ribonuclease H-like superfamily/Ribonuclease H"/>
    <property type="match status" value="1"/>
</dbReference>
<gene>
    <name evidence="1" type="primary">NCL1_47742</name>
    <name evidence="1" type="ORF">TNCV_3992771</name>
</gene>
<comment type="caution">
    <text evidence="1">The sequence shown here is derived from an EMBL/GenBank/DDBJ whole genome shotgun (WGS) entry which is preliminary data.</text>
</comment>
<evidence type="ECO:0000313" key="2">
    <source>
        <dbReference type="Proteomes" id="UP000887159"/>
    </source>
</evidence>
<proteinExistence type="predicted"/>
<keyword evidence="2" id="KW-1185">Reference proteome</keyword>
<dbReference type="AlphaFoldDB" id="A0A8X6VSJ0"/>
<dbReference type="EMBL" id="BMAU01021357">
    <property type="protein sequence ID" value="GFY21233.1"/>
    <property type="molecule type" value="Genomic_DNA"/>
</dbReference>
<evidence type="ECO:0000313" key="1">
    <source>
        <dbReference type="EMBL" id="GFY21233.1"/>
    </source>
</evidence>
<dbReference type="InterPro" id="IPR036397">
    <property type="entry name" value="RNaseH_sf"/>
</dbReference>
<accession>A0A8X6VSJ0</accession>
<reference evidence="1" key="1">
    <citation type="submission" date="2020-08" db="EMBL/GenBank/DDBJ databases">
        <title>Multicomponent nature underlies the extraordinary mechanical properties of spider dragline silk.</title>
        <authorList>
            <person name="Kono N."/>
            <person name="Nakamura H."/>
            <person name="Mori M."/>
            <person name="Yoshida Y."/>
            <person name="Ohtoshi R."/>
            <person name="Malay A.D."/>
            <person name="Moran D.A.P."/>
            <person name="Tomita M."/>
            <person name="Numata K."/>
            <person name="Arakawa K."/>
        </authorList>
    </citation>
    <scope>NUCLEOTIDE SEQUENCE</scope>
</reference>
<sequence>MLNSCVTHRHTGSAPDFTGLASAIFQPDNAGPRVVRIIQRFFVNHLIELLPWPALSPDLPPIEELWSLVAQRVTQITPPAAIPD</sequence>
<protein>
    <submittedName>
        <fullName evidence="1">Transposable element Tcb1 transposase</fullName>
    </submittedName>
</protein>
<organism evidence="1 2">
    <name type="scientific">Trichonephila clavipes</name>
    <name type="common">Golden silk orbweaver</name>
    <name type="synonym">Nephila clavipes</name>
    <dbReference type="NCBI Taxonomy" id="2585209"/>
    <lineage>
        <taxon>Eukaryota</taxon>
        <taxon>Metazoa</taxon>
        <taxon>Ecdysozoa</taxon>
        <taxon>Arthropoda</taxon>
        <taxon>Chelicerata</taxon>
        <taxon>Arachnida</taxon>
        <taxon>Araneae</taxon>
        <taxon>Araneomorphae</taxon>
        <taxon>Entelegynae</taxon>
        <taxon>Araneoidea</taxon>
        <taxon>Nephilidae</taxon>
        <taxon>Trichonephila</taxon>
    </lineage>
</organism>
<name>A0A8X6VSJ0_TRICX</name>
<dbReference type="GO" id="GO:0003676">
    <property type="term" value="F:nucleic acid binding"/>
    <property type="evidence" value="ECO:0007669"/>
    <property type="project" value="InterPro"/>
</dbReference>
<dbReference type="Proteomes" id="UP000887159">
    <property type="component" value="Unassembled WGS sequence"/>
</dbReference>